<dbReference type="GO" id="GO:0004803">
    <property type="term" value="F:transposase activity"/>
    <property type="evidence" value="ECO:0007669"/>
    <property type="project" value="InterPro"/>
</dbReference>
<sequence length="339" mass="37597">MARQLRIEYKGAVYHVVARGRDGAAIFHDDTDREAFLRTVGEACARGGWRVYAYVLMANHYHLVVETPEGNLSTGMKWLQNAFTRRLNGRHAGWGEVFGDRYRAIVVEATGGGYLESLVDFVHLNPVRSGVVKSRKDGALAGYAWSSLAAGYAVAASDRPAWLAVEAGLQRYGLADRAADRRKFVARTQALARETGGEVTGPNDGAQNTLHRGWYWGSPAFREKLLKRLERPSARLKPRAAQSIRPRDRRKAQEWLDLARKHFGVTGDFAKAPRAARVAAAWALHSRTNESQAWIADTLGLRSAANVSQQVRSVDQGTHAALAGEKRWRSWERLVRAGA</sequence>
<gene>
    <name evidence="2" type="ORF">TSACC_2764</name>
</gene>
<dbReference type="InterPro" id="IPR036515">
    <property type="entry name" value="Transposase_17_sf"/>
</dbReference>
<evidence type="ECO:0000259" key="1">
    <source>
        <dbReference type="SMART" id="SM01321"/>
    </source>
</evidence>
<comment type="caution">
    <text evidence="2">The sequence shown here is derived from an EMBL/GenBank/DDBJ whole genome shotgun (WGS) entry which is preliminary data.</text>
</comment>
<dbReference type="Proteomes" id="UP000076023">
    <property type="component" value="Unassembled WGS sequence"/>
</dbReference>
<dbReference type="SUPFAM" id="SSF143422">
    <property type="entry name" value="Transposase IS200-like"/>
    <property type="match status" value="1"/>
</dbReference>
<dbReference type="PANTHER" id="PTHR34322:SF2">
    <property type="entry name" value="TRANSPOSASE IS200-LIKE DOMAIN-CONTAINING PROTEIN"/>
    <property type="match status" value="1"/>
</dbReference>
<dbReference type="SMART" id="SM01321">
    <property type="entry name" value="Y1_Tnp"/>
    <property type="match status" value="1"/>
</dbReference>
<dbReference type="EMBL" id="BDCO01000002">
    <property type="protein sequence ID" value="GAT32366.1"/>
    <property type="molecule type" value="Genomic_DNA"/>
</dbReference>
<dbReference type="PANTHER" id="PTHR34322">
    <property type="entry name" value="TRANSPOSASE, Y1_TNP DOMAIN-CONTAINING"/>
    <property type="match status" value="1"/>
</dbReference>
<dbReference type="OrthoDB" id="9814067at2"/>
<protein>
    <submittedName>
        <fullName evidence="2">REP element-mobilizing transposase RayT</fullName>
    </submittedName>
</protein>
<dbReference type="InterPro" id="IPR002686">
    <property type="entry name" value="Transposase_17"/>
</dbReference>
<dbReference type="STRING" id="690879.TSACC_2764"/>
<proteinExistence type="predicted"/>
<evidence type="ECO:0000313" key="3">
    <source>
        <dbReference type="Proteomes" id="UP000076023"/>
    </source>
</evidence>
<dbReference type="Gene3D" id="3.30.70.1290">
    <property type="entry name" value="Transposase IS200-like"/>
    <property type="match status" value="1"/>
</dbReference>
<feature type="domain" description="Transposase IS200-like" evidence="1">
    <location>
        <begin position="9"/>
        <end position="125"/>
    </location>
</feature>
<dbReference type="InParanoid" id="A0A146G6P3"/>
<dbReference type="AlphaFoldDB" id="A0A146G6P3"/>
<organism evidence="2 3">
    <name type="scientific">Terrimicrobium sacchariphilum</name>
    <dbReference type="NCBI Taxonomy" id="690879"/>
    <lineage>
        <taxon>Bacteria</taxon>
        <taxon>Pseudomonadati</taxon>
        <taxon>Verrucomicrobiota</taxon>
        <taxon>Terrimicrobiia</taxon>
        <taxon>Terrimicrobiales</taxon>
        <taxon>Terrimicrobiaceae</taxon>
        <taxon>Terrimicrobium</taxon>
    </lineage>
</organism>
<evidence type="ECO:0000313" key="2">
    <source>
        <dbReference type="EMBL" id="GAT32366.1"/>
    </source>
</evidence>
<keyword evidence="3" id="KW-1185">Reference proteome</keyword>
<reference evidence="3" key="1">
    <citation type="journal article" date="2017" name="Genome Announc.">
        <title>Draft Genome Sequence of Terrimicrobium sacchariphilum NM-5T, a Facultative Anaerobic Soil Bacterium of the Class Spartobacteria.</title>
        <authorList>
            <person name="Qiu Y.L."/>
            <person name="Tourlousse D.M."/>
            <person name="Matsuura N."/>
            <person name="Ohashi A."/>
            <person name="Sekiguchi Y."/>
        </authorList>
    </citation>
    <scope>NUCLEOTIDE SEQUENCE [LARGE SCALE GENOMIC DNA]</scope>
    <source>
        <strain evidence="3">NM-5</strain>
    </source>
</reference>
<dbReference type="Pfam" id="PF01797">
    <property type="entry name" value="Y1_Tnp"/>
    <property type="match status" value="1"/>
</dbReference>
<name>A0A146G6P3_TERSA</name>
<accession>A0A146G6P3</accession>
<dbReference type="GO" id="GO:0003677">
    <property type="term" value="F:DNA binding"/>
    <property type="evidence" value="ECO:0007669"/>
    <property type="project" value="InterPro"/>
</dbReference>
<dbReference type="GO" id="GO:0006313">
    <property type="term" value="P:DNA transposition"/>
    <property type="evidence" value="ECO:0007669"/>
    <property type="project" value="InterPro"/>
</dbReference>
<dbReference type="RefSeq" id="WP_075078202.1">
    <property type="nucleotide sequence ID" value="NZ_BDCO01000002.1"/>
</dbReference>